<evidence type="ECO:0000313" key="12">
    <source>
        <dbReference type="Proteomes" id="UP000295455"/>
    </source>
</evidence>
<feature type="transmembrane region" description="Helical" evidence="9">
    <location>
        <begin position="459"/>
        <end position="481"/>
    </location>
</feature>
<evidence type="ECO:0000256" key="9">
    <source>
        <dbReference type="SAM" id="Phobius"/>
    </source>
</evidence>
<name>A0A4R1R978_9FLAO</name>
<dbReference type="InterPro" id="IPR052180">
    <property type="entry name" value="NhaC_Na-H+_Antiporter"/>
</dbReference>
<evidence type="ECO:0000313" key="11">
    <source>
        <dbReference type="EMBL" id="TCL62251.1"/>
    </source>
</evidence>
<evidence type="ECO:0000256" key="6">
    <source>
        <dbReference type="ARBA" id="ARBA00022989"/>
    </source>
</evidence>
<dbReference type="GO" id="GO:0015297">
    <property type="term" value="F:antiporter activity"/>
    <property type="evidence" value="ECO:0007669"/>
    <property type="project" value="UniProtKB-KW"/>
</dbReference>
<evidence type="ECO:0000256" key="8">
    <source>
        <dbReference type="ARBA" id="ARBA00038435"/>
    </source>
</evidence>
<dbReference type="Proteomes" id="UP000295455">
    <property type="component" value="Unassembled WGS sequence"/>
</dbReference>
<keyword evidence="3" id="KW-0050">Antiport</keyword>
<evidence type="ECO:0000256" key="1">
    <source>
        <dbReference type="ARBA" id="ARBA00004651"/>
    </source>
</evidence>
<dbReference type="OrthoDB" id="9762978at2"/>
<keyword evidence="12" id="KW-1185">Reference proteome</keyword>
<keyword evidence="4" id="KW-1003">Cell membrane</keyword>
<feature type="transmembrane region" description="Helical" evidence="9">
    <location>
        <begin position="131"/>
        <end position="151"/>
    </location>
</feature>
<feature type="transmembrane region" description="Helical" evidence="9">
    <location>
        <begin position="213"/>
        <end position="234"/>
    </location>
</feature>
<accession>A0A4R1R978</accession>
<protein>
    <submittedName>
        <fullName evidence="11">NhaC family Na+:H+ antiporter</fullName>
    </submittedName>
</protein>
<feature type="transmembrane region" description="Helical" evidence="9">
    <location>
        <begin position="28"/>
        <end position="47"/>
    </location>
</feature>
<proteinExistence type="inferred from homology"/>
<comment type="similarity">
    <text evidence="8">Belongs to the NhaC Na(+)/H(+) (TC 2.A.35) antiporter family.</text>
</comment>
<reference evidence="11 12" key="1">
    <citation type="submission" date="2019-03" db="EMBL/GenBank/DDBJ databases">
        <title>Genomic Encyclopedia of Type Strains, Phase IV (KMG-IV): sequencing the most valuable type-strain genomes for metagenomic binning, comparative biology and taxonomic classification.</title>
        <authorList>
            <person name="Goeker M."/>
        </authorList>
    </citation>
    <scope>NUCLEOTIDE SEQUENCE [LARGE SCALE GENOMIC DNA]</scope>
    <source>
        <strain evidence="11 12">DSM 18792</strain>
    </source>
</reference>
<evidence type="ECO:0000256" key="3">
    <source>
        <dbReference type="ARBA" id="ARBA00022449"/>
    </source>
</evidence>
<evidence type="ECO:0000256" key="2">
    <source>
        <dbReference type="ARBA" id="ARBA00022448"/>
    </source>
</evidence>
<evidence type="ECO:0000256" key="7">
    <source>
        <dbReference type="ARBA" id="ARBA00023136"/>
    </source>
</evidence>
<organism evidence="11 12">
    <name type="scientific">Mariniflexile fucanivorans</name>
    <dbReference type="NCBI Taxonomy" id="264023"/>
    <lineage>
        <taxon>Bacteria</taxon>
        <taxon>Pseudomonadati</taxon>
        <taxon>Bacteroidota</taxon>
        <taxon>Flavobacteriia</taxon>
        <taxon>Flavobacteriales</taxon>
        <taxon>Flavobacteriaceae</taxon>
        <taxon>Mariniflexile</taxon>
    </lineage>
</organism>
<feature type="transmembrane region" description="Helical" evidence="9">
    <location>
        <begin position="279"/>
        <end position="300"/>
    </location>
</feature>
<gene>
    <name evidence="11" type="ORF">EV196_11519</name>
</gene>
<sequence>MQDDKNISKIEIENQNIIENKELNIWEALIPVIILMGLLAYNIFFVEGQEWFGTYTNQIILLLGGFVAATVGFFNKVTFERMLKEIWENLKSVFVPIMILFLVGALAGTWLVSGVIPAMVYYGLQVLSPSIFLPASVIICAVISIATGSSWTTSATVGIALVGIGTALGINTGMIAGAVISGAYFGDKMSPLSDTTNLAPAMAGTDLFTHIRYMTLTTVPTLIVTLIVFSIISMNIETSGTADLSDLLSTISTTFNITPWLFIVPVVVIALILLKTKPLIALGTGVLLAAIFAFLFQPGVLMHLSNSKLSALVTSIFTETQITTENEKLNDLFSAGGMEGMLWTIFLIICAMIFGGIMDGIGALARITRELLKLAHSIFGLFASTVISCLGLNAIASDQYLSIVIPGKMFKKAYHDRGLAPENLSRTLEDSGTVTSVLIPWNTCGAYQSGVLGVDTLHYAGYAIFNWLSPFMTLLFAAFSIKIKQLNSK</sequence>
<evidence type="ECO:0000259" key="10">
    <source>
        <dbReference type="Pfam" id="PF03553"/>
    </source>
</evidence>
<dbReference type="PANTHER" id="PTHR33451">
    <property type="entry name" value="MALATE-2H(+)/NA(+)-LACTATE ANTIPORTER"/>
    <property type="match status" value="1"/>
</dbReference>
<dbReference type="InterPro" id="IPR004770">
    <property type="entry name" value="Na/H_antiport_NhaC"/>
</dbReference>
<keyword evidence="2" id="KW-0813">Transport</keyword>
<dbReference type="RefSeq" id="WP_132219462.1">
    <property type="nucleotide sequence ID" value="NZ_OX156936.1"/>
</dbReference>
<dbReference type="InterPro" id="IPR018461">
    <property type="entry name" value="Na/H_Antiport_NhaC-like_C"/>
</dbReference>
<feature type="transmembrane region" description="Helical" evidence="9">
    <location>
        <begin position="59"/>
        <end position="77"/>
    </location>
</feature>
<feature type="transmembrane region" description="Helical" evidence="9">
    <location>
        <begin position="254"/>
        <end position="274"/>
    </location>
</feature>
<feature type="domain" description="Na+/H+ antiporter NhaC-like C-terminal" evidence="10">
    <location>
        <begin position="182"/>
        <end position="480"/>
    </location>
</feature>
<feature type="transmembrane region" description="Helical" evidence="9">
    <location>
        <begin position="341"/>
        <end position="365"/>
    </location>
</feature>
<feature type="transmembrane region" description="Helical" evidence="9">
    <location>
        <begin position="157"/>
        <end position="185"/>
    </location>
</feature>
<dbReference type="PANTHER" id="PTHR33451:SF3">
    <property type="entry name" value="MALATE-2H(+)_NA(+)-LACTATE ANTIPORTER"/>
    <property type="match status" value="1"/>
</dbReference>
<keyword evidence="6 9" id="KW-1133">Transmembrane helix</keyword>
<keyword evidence="7 9" id="KW-0472">Membrane</keyword>
<dbReference type="AlphaFoldDB" id="A0A4R1R978"/>
<dbReference type="EMBL" id="SLUP01000015">
    <property type="protein sequence ID" value="TCL62251.1"/>
    <property type="molecule type" value="Genomic_DNA"/>
</dbReference>
<evidence type="ECO:0000256" key="5">
    <source>
        <dbReference type="ARBA" id="ARBA00022692"/>
    </source>
</evidence>
<comment type="caution">
    <text evidence="11">The sequence shown here is derived from an EMBL/GenBank/DDBJ whole genome shotgun (WGS) entry which is preliminary data.</text>
</comment>
<keyword evidence="5 9" id="KW-0812">Transmembrane</keyword>
<dbReference type="Pfam" id="PF03553">
    <property type="entry name" value="Na_H_antiporter"/>
    <property type="match status" value="1"/>
</dbReference>
<evidence type="ECO:0000256" key="4">
    <source>
        <dbReference type="ARBA" id="ARBA00022475"/>
    </source>
</evidence>
<dbReference type="GO" id="GO:0005886">
    <property type="term" value="C:plasma membrane"/>
    <property type="evidence" value="ECO:0007669"/>
    <property type="project" value="UniProtKB-SubCell"/>
</dbReference>
<dbReference type="NCBIfam" id="TIGR00931">
    <property type="entry name" value="antiport_nhaC"/>
    <property type="match status" value="1"/>
</dbReference>
<feature type="transmembrane region" description="Helical" evidence="9">
    <location>
        <begin position="377"/>
        <end position="396"/>
    </location>
</feature>
<comment type="subcellular location">
    <subcellularLocation>
        <location evidence="1">Cell membrane</location>
        <topology evidence="1">Multi-pass membrane protein</topology>
    </subcellularLocation>
</comment>
<feature type="transmembrane region" description="Helical" evidence="9">
    <location>
        <begin position="97"/>
        <end position="124"/>
    </location>
</feature>